<feature type="domain" description="Ketoreductase" evidence="4">
    <location>
        <begin position="3"/>
        <end position="182"/>
    </location>
</feature>
<evidence type="ECO:0000256" key="2">
    <source>
        <dbReference type="ARBA" id="ARBA00023002"/>
    </source>
</evidence>
<dbReference type="SMART" id="SM00822">
    <property type="entry name" value="PKS_KR"/>
    <property type="match status" value="1"/>
</dbReference>
<evidence type="ECO:0000259" key="4">
    <source>
        <dbReference type="SMART" id="SM00822"/>
    </source>
</evidence>
<dbReference type="GO" id="GO:0016491">
    <property type="term" value="F:oxidoreductase activity"/>
    <property type="evidence" value="ECO:0007669"/>
    <property type="project" value="UniProtKB-KW"/>
</dbReference>
<proteinExistence type="inferred from homology"/>
<dbReference type="InterPro" id="IPR057326">
    <property type="entry name" value="KR_dom"/>
</dbReference>
<keyword evidence="2" id="KW-0560">Oxidoreductase</keyword>
<accession>A0A1F6GX46</accession>
<dbReference type="AlphaFoldDB" id="A0A1F6GX46"/>
<organism evidence="5 6">
    <name type="scientific">Candidatus Lambdaproteobacteria bacterium RIFOXYD2_FULL_56_26</name>
    <dbReference type="NCBI Taxonomy" id="1817773"/>
    <lineage>
        <taxon>Bacteria</taxon>
        <taxon>Pseudomonadati</taxon>
        <taxon>Pseudomonadota</taxon>
        <taxon>Candidatus Lambdaproteobacteria</taxon>
    </lineage>
</organism>
<evidence type="ECO:0000256" key="1">
    <source>
        <dbReference type="ARBA" id="ARBA00006484"/>
    </source>
</evidence>
<gene>
    <name evidence="5" type="ORF">A2557_11540</name>
</gene>
<dbReference type="InterPro" id="IPR020904">
    <property type="entry name" value="Sc_DH/Rdtase_CS"/>
</dbReference>
<dbReference type="GO" id="GO:0032787">
    <property type="term" value="P:monocarboxylic acid metabolic process"/>
    <property type="evidence" value="ECO:0007669"/>
    <property type="project" value="UniProtKB-ARBA"/>
</dbReference>
<dbReference type="Gene3D" id="3.40.50.720">
    <property type="entry name" value="NAD(P)-binding Rossmann-like Domain"/>
    <property type="match status" value="1"/>
</dbReference>
<comment type="caution">
    <text evidence="5">The sequence shown here is derived from an EMBL/GenBank/DDBJ whole genome shotgun (WGS) entry which is preliminary data.</text>
</comment>
<comment type="similarity">
    <text evidence="1 3">Belongs to the short-chain dehydrogenases/reductases (SDR) family.</text>
</comment>
<dbReference type="NCBIfam" id="NF009466">
    <property type="entry name" value="PRK12826.1-2"/>
    <property type="match status" value="1"/>
</dbReference>
<dbReference type="FunFam" id="3.40.50.720:FF:000173">
    <property type="entry name" value="3-oxoacyl-[acyl-carrier protein] reductase"/>
    <property type="match status" value="1"/>
</dbReference>
<sequence>MKQVALITGASRGIGRAIALELAERMPVLLVYATRHREAEDAVKEITDKGGDALAFPCDISDFEQVKQLGRKIREQKMWVHTLINNAGILRDQMFSLLKEEDWKDVINVNLNGTFHCCKVFLQSMIARKSGVIVNISSVAAVIGQVGQANYCASKGGIIALTRSLAREVAPSGIRVNCVAPGYVESEMYQAAVNNPQISQLVQTTIQHFCPLRRAGKASEVAKVVSFLASPAASYLVGQTLNVDGGLSM</sequence>
<dbReference type="InterPro" id="IPR036291">
    <property type="entry name" value="NAD(P)-bd_dom_sf"/>
</dbReference>
<dbReference type="PANTHER" id="PTHR42879:SF2">
    <property type="entry name" value="3-OXOACYL-[ACYL-CARRIER-PROTEIN] REDUCTASE FABG"/>
    <property type="match status" value="1"/>
</dbReference>
<reference evidence="5 6" key="1">
    <citation type="journal article" date="2016" name="Nat. Commun.">
        <title>Thousands of microbial genomes shed light on interconnected biogeochemical processes in an aquifer system.</title>
        <authorList>
            <person name="Anantharaman K."/>
            <person name="Brown C.T."/>
            <person name="Hug L.A."/>
            <person name="Sharon I."/>
            <person name="Castelle C.J."/>
            <person name="Probst A.J."/>
            <person name="Thomas B.C."/>
            <person name="Singh A."/>
            <person name="Wilkins M.J."/>
            <person name="Karaoz U."/>
            <person name="Brodie E.L."/>
            <person name="Williams K.H."/>
            <person name="Hubbard S.S."/>
            <person name="Banfield J.F."/>
        </authorList>
    </citation>
    <scope>NUCLEOTIDE SEQUENCE [LARGE SCALE GENOMIC DNA]</scope>
</reference>
<protein>
    <recommendedName>
        <fullName evidence="4">Ketoreductase domain-containing protein</fullName>
    </recommendedName>
</protein>
<dbReference type="SUPFAM" id="SSF51735">
    <property type="entry name" value="NAD(P)-binding Rossmann-fold domains"/>
    <property type="match status" value="1"/>
</dbReference>
<dbReference type="PANTHER" id="PTHR42879">
    <property type="entry name" value="3-OXOACYL-(ACYL-CARRIER-PROTEIN) REDUCTASE"/>
    <property type="match status" value="1"/>
</dbReference>
<dbReference type="PRINTS" id="PR00080">
    <property type="entry name" value="SDRFAMILY"/>
</dbReference>
<dbReference type="Proteomes" id="UP000177583">
    <property type="component" value="Unassembled WGS sequence"/>
</dbReference>
<dbReference type="PRINTS" id="PR00081">
    <property type="entry name" value="GDHRDH"/>
</dbReference>
<dbReference type="InterPro" id="IPR050259">
    <property type="entry name" value="SDR"/>
</dbReference>
<evidence type="ECO:0000313" key="5">
    <source>
        <dbReference type="EMBL" id="OGH02708.1"/>
    </source>
</evidence>
<dbReference type="Pfam" id="PF00106">
    <property type="entry name" value="adh_short"/>
    <property type="match status" value="1"/>
</dbReference>
<dbReference type="InterPro" id="IPR002347">
    <property type="entry name" value="SDR_fam"/>
</dbReference>
<dbReference type="EMBL" id="MFNF01000021">
    <property type="protein sequence ID" value="OGH02708.1"/>
    <property type="molecule type" value="Genomic_DNA"/>
</dbReference>
<evidence type="ECO:0000313" key="6">
    <source>
        <dbReference type="Proteomes" id="UP000177583"/>
    </source>
</evidence>
<dbReference type="PROSITE" id="PS00061">
    <property type="entry name" value="ADH_SHORT"/>
    <property type="match status" value="1"/>
</dbReference>
<name>A0A1F6GX46_9PROT</name>
<evidence type="ECO:0000256" key="3">
    <source>
        <dbReference type="RuleBase" id="RU000363"/>
    </source>
</evidence>